<dbReference type="EMBL" id="JBEVYD010000002">
    <property type="protein sequence ID" value="KAL3234825.1"/>
    <property type="molecule type" value="Genomic_DNA"/>
</dbReference>
<keyword evidence="4" id="KW-1185">Reference proteome</keyword>
<feature type="region of interest" description="Disordered" evidence="1">
    <location>
        <begin position="121"/>
        <end position="140"/>
    </location>
</feature>
<evidence type="ECO:0000313" key="4">
    <source>
        <dbReference type="Proteomes" id="UP001623330"/>
    </source>
</evidence>
<dbReference type="Pfam" id="PF00789">
    <property type="entry name" value="UBX"/>
    <property type="match status" value="1"/>
</dbReference>
<feature type="region of interest" description="Disordered" evidence="1">
    <location>
        <begin position="398"/>
        <end position="446"/>
    </location>
</feature>
<feature type="compositionally biased region" description="Basic and acidic residues" evidence="1">
    <location>
        <begin position="437"/>
        <end position="446"/>
    </location>
</feature>
<sequence>MLFGTNVEEAVAESLQGDKVLVVYCKAGDGEGTDPWLDQWFKKDSDVSILKGKAVWLEVVRGSAEFDNFTQIFPDVVVPSVRLIKQGKVVLVIKGDDNTHEVSHWKKLMIGLGIKDENAITEHKISDKPRESPPRKTERDKIVEKATTVHQQEYLKQLKQAEEERLRILTLVRADKAERLARKHSHEVEAGHELPMDVRDNIIDKSRFNTGKCVLMFRLTDSKNLKHTFDSQETLNDVRKWVDVNRTDGAGPYSFHRNIPRVTFTESDELKTLEDLDLAPRSVLLLKALDSGNKHLNVTDEQDSGLINKMFTGFSQWWGGSHSASPPTTEQLYEQEEHISRQHEEHFNRQHEDHFNRQHEDRLNRQYSNINHESAASSHYSTPIMAPRVTKLAKEPSEMNLASRPVSPNIVKFVNRDDEEKDNDPEEKATYNGNNVKLEKNRDPKD</sequence>
<dbReference type="PANTHER" id="PTHR46424">
    <property type="entry name" value="UBX DOMAIN-CONTAINING PROTEIN 4"/>
    <property type="match status" value="1"/>
</dbReference>
<dbReference type="PROSITE" id="PS50033">
    <property type="entry name" value="UBX"/>
    <property type="match status" value="1"/>
</dbReference>
<dbReference type="PANTHER" id="PTHR46424:SF1">
    <property type="entry name" value="UBX DOMAIN-CONTAINING PROTEIN 4"/>
    <property type="match status" value="1"/>
</dbReference>
<dbReference type="SMART" id="SM00166">
    <property type="entry name" value="UBX"/>
    <property type="match status" value="1"/>
</dbReference>
<dbReference type="InterPro" id="IPR001012">
    <property type="entry name" value="UBX_dom"/>
</dbReference>
<evidence type="ECO:0000313" key="3">
    <source>
        <dbReference type="EMBL" id="KAL3234825.1"/>
    </source>
</evidence>
<accession>A0ABR4NZU0</accession>
<gene>
    <name evidence="3" type="ORF">RNJ44_02613</name>
</gene>
<dbReference type="Gene3D" id="3.10.20.90">
    <property type="entry name" value="Phosphatidylinositol 3-kinase Catalytic Subunit, Chain A, domain 1"/>
    <property type="match status" value="1"/>
</dbReference>
<dbReference type="Proteomes" id="UP001623330">
    <property type="component" value="Unassembled WGS sequence"/>
</dbReference>
<feature type="domain" description="UBX" evidence="2">
    <location>
        <begin position="208"/>
        <end position="286"/>
    </location>
</feature>
<protein>
    <submittedName>
        <fullName evidence="3">UBX domain-containing protein 7</fullName>
    </submittedName>
</protein>
<proteinExistence type="predicted"/>
<name>A0ABR4NZU0_9SACH</name>
<evidence type="ECO:0000259" key="2">
    <source>
        <dbReference type="PROSITE" id="PS50033"/>
    </source>
</evidence>
<dbReference type="Pfam" id="PF23187">
    <property type="entry name" value="UBX7_N"/>
    <property type="match status" value="1"/>
</dbReference>
<evidence type="ECO:0000256" key="1">
    <source>
        <dbReference type="SAM" id="MobiDB-lite"/>
    </source>
</evidence>
<dbReference type="SUPFAM" id="SSF54236">
    <property type="entry name" value="Ubiquitin-like"/>
    <property type="match status" value="1"/>
</dbReference>
<dbReference type="InterPro" id="IPR029071">
    <property type="entry name" value="Ubiquitin-like_domsf"/>
</dbReference>
<comment type="caution">
    <text evidence="3">The sequence shown here is derived from an EMBL/GenBank/DDBJ whole genome shotgun (WGS) entry which is preliminary data.</text>
</comment>
<organism evidence="3 4">
    <name type="scientific">Nakaseomyces bracarensis</name>
    <dbReference type="NCBI Taxonomy" id="273131"/>
    <lineage>
        <taxon>Eukaryota</taxon>
        <taxon>Fungi</taxon>
        <taxon>Dikarya</taxon>
        <taxon>Ascomycota</taxon>
        <taxon>Saccharomycotina</taxon>
        <taxon>Saccharomycetes</taxon>
        <taxon>Saccharomycetales</taxon>
        <taxon>Saccharomycetaceae</taxon>
        <taxon>Nakaseomyces</taxon>
    </lineage>
</organism>
<reference evidence="3 4" key="1">
    <citation type="submission" date="2024-05" db="EMBL/GenBank/DDBJ databases">
        <title>Long read based assembly of the Candida bracarensis genome reveals expanded adhesin content.</title>
        <authorList>
            <person name="Marcet-Houben M."/>
            <person name="Ksiezopolska E."/>
            <person name="Gabaldon T."/>
        </authorList>
    </citation>
    <scope>NUCLEOTIDE SEQUENCE [LARGE SCALE GENOMIC DNA]</scope>
    <source>
        <strain evidence="3 4">CBM6</strain>
    </source>
</reference>